<dbReference type="AlphaFoldDB" id="A0A5B8BYQ9"/>
<sequence>MKPEEFLADLTRKPEVLAALAGSLRAANPWDHLRALPERVVLLGMGSSAYAAGVAARRMRAHGLFAVAELASSDLLPRWGRGTLAVAVSATGGSKETLDALGRLEESATVAALTNVPGSPLTRSAASTVHMSAEPELGGVACRSFQHTLVMLLALEDHLLGRPGDRLVATVEKAAEATAHLLATEADWRPAVAELVLGPVGTHVAAPARRLSSAQQSALMLREGPRRAAVACESGDWAHVDVYLTKNTDYRLLSYAGSSWDDGILEWTLPRRTTVVSVGGELEGAAYALRYPHDDDDDVRLLTETLVAELVAARAWLAAEAEAEAEAVAAG</sequence>
<dbReference type="RefSeq" id="WP_139926835.1">
    <property type="nucleotide sequence ID" value="NZ_CP040915.1"/>
</dbReference>
<dbReference type="GO" id="GO:0097367">
    <property type="term" value="F:carbohydrate derivative binding"/>
    <property type="evidence" value="ECO:0007669"/>
    <property type="project" value="InterPro"/>
</dbReference>
<comment type="catalytic activity">
    <reaction evidence="1">
        <text>D-fructose 6-phosphate + L-glutamine = D-glucosamine 6-phosphate + L-glutamate</text>
        <dbReference type="Rhea" id="RHEA:13237"/>
        <dbReference type="ChEBI" id="CHEBI:29985"/>
        <dbReference type="ChEBI" id="CHEBI:58359"/>
        <dbReference type="ChEBI" id="CHEBI:58725"/>
        <dbReference type="ChEBI" id="CHEBI:61527"/>
        <dbReference type="EC" id="2.6.1.16"/>
    </reaction>
</comment>
<evidence type="ECO:0000259" key="5">
    <source>
        <dbReference type="PROSITE" id="PS51464"/>
    </source>
</evidence>
<dbReference type="CDD" id="cd05008">
    <property type="entry name" value="SIS_GlmS_GlmD_1"/>
    <property type="match status" value="1"/>
</dbReference>
<proteinExistence type="predicted"/>
<dbReference type="PANTHER" id="PTHR10937:SF0">
    <property type="entry name" value="GLUTAMINE--FRUCTOSE-6-PHOSPHATE TRANSAMINASE (ISOMERIZING)"/>
    <property type="match status" value="1"/>
</dbReference>
<dbReference type="GO" id="GO:0006487">
    <property type="term" value="P:protein N-linked glycosylation"/>
    <property type="evidence" value="ECO:0007669"/>
    <property type="project" value="TreeGrafter"/>
</dbReference>
<dbReference type="GO" id="GO:0006047">
    <property type="term" value="P:UDP-N-acetylglucosamine metabolic process"/>
    <property type="evidence" value="ECO:0007669"/>
    <property type="project" value="TreeGrafter"/>
</dbReference>
<evidence type="ECO:0000256" key="2">
    <source>
        <dbReference type="ARBA" id="ARBA00012916"/>
    </source>
</evidence>
<name>A0A5B8BYQ9_9MICO</name>
<evidence type="ECO:0000256" key="4">
    <source>
        <dbReference type="ARBA" id="ARBA00022737"/>
    </source>
</evidence>
<dbReference type="SUPFAM" id="SSF53697">
    <property type="entry name" value="SIS domain"/>
    <property type="match status" value="1"/>
</dbReference>
<dbReference type="GO" id="GO:0006002">
    <property type="term" value="P:fructose 6-phosphate metabolic process"/>
    <property type="evidence" value="ECO:0007669"/>
    <property type="project" value="TreeGrafter"/>
</dbReference>
<dbReference type="EC" id="2.6.1.16" evidence="2"/>
<dbReference type="Pfam" id="PF01380">
    <property type="entry name" value="SIS"/>
    <property type="match status" value="1"/>
</dbReference>
<dbReference type="Gene3D" id="3.40.50.10490">
    <property type="entry name" value="Glucose-6-phosphate isomerase like protein, domain 1"/>
    <property type="match status" value="1"/>
</dbReference>
<dbReference type="InterPro" id="IPR035466">
    <property type="entry name" value="GlmS/AgaS_SIS"/>
</dbReference>
<evidence type="ECO:0000313" key="7">
    <source>
        <dbReference type="Proteomes" id="UP000314616"/>
    </source>
</evidence>
<dbReference type="KEGG" id="gyu:FE374_00995"/>
<dbReference type="PROSITE" id="PS51464">
    <property type="entry name" value="SIS"/>
    <property type="match status" value="1"/>
</dbReference>
<dbReference type="InterPro" id="IPR046348">
    <property type="entry name" value="SIS_dom_sf"/>
</dbReference>
<reference evidence="6 7" key="1">
    <citation type="submission" date="2019-05" db="EMBL/GenBank/DDBJ databases">
        <title>Georgenia *** sp. nov., and Georgenia *** sp. nov., isolated from the intestinal contents of plateau pika (Ochotona curzoniae) in the Qinghai-Tibet plateau of China.</title>
        <authorList>
            <person name="Tian Z."/>
        </authorList>
    </citation>
    <scope>NUCLEOTIDE SEQUENCE [LARGE SCALE GENOMIC DNA]</scope>
    <source>
        <strain evidence="6 7">Z443</strain>
    </source>
</reference>
<dbReference type="PANTHER" id="PTHR10937">
    <property type="entry name" value="GLUCOSAMINE--FRUCTOSE-6-PHOSPHATE AMINOTRANSFERASE, ISOMERIZING"/>
    <property type="match status" value="1"/>
</dbReference>
<gene>
    <name evidence="6" type="ORF">FE374_00995</name>
</gene>
<evidence type="ECO:0000256" key="1">
    <source>
        <dbReference type="ARBA" id="ARBA00001031"/>
    </source>
</evidence>
<keyword evidence="4" id="KW-0677">Repeat</keyword>
<accession>A0A5B8BYQ9</accession>
<dbReference type="Proteomes" id="UP000314616">
    <property type="component" value="Chromosome"/>
</dbReference>
<dbReference type="InterPro" id="IPR001347">
    <property type="entry name" value="SIS_dom"/>
</dbReference>
<dbReference type="GO" id="GO:0004360">
    <property type="term" value="F:glutamine-fructose-6-phosphate transaminase (isomerizing) activity"/>
    <property type="evidence" value="ECO:0007669"/>
    <property type="project" value="UniProtKB-EC"/>
</dbReference>
<dbReference type="EMBL" id="CP040915">
    <property type="protein sequence ID" value="QDC23393.1"/>
    <property type="molecule type" value="Genomic_DNA"/>
</dbReference>
<dbReference type="OrthoDB" id="3285577at2"/>
<organism evidence="6 7">
    <name type="scientific">Georgenia yuyongxinii</name>
    <dbReference type="NCBI Taxonomy" id="2589797"/>
    <lineage>
        <taxon>Bacteria</taxon>
        <taxon>Bacillati</taxon>
        <taxon>Actinomycetota</taxon>
        <taxon>Actinomycetes</taxon>
        <taxon>Micrococcales</taxon>
        <taxon>Bogoriellaceae</taxon>
        <taxon>Georgenia</taxon>
    </lineage>
</organism>
<protein>
    <recommendedName>
        <fullName evidence="3">Glutamine--fructose-6-phosphate aminotransferase [isomerizing]</fullName>
        <ecNumber evidence="2">2.6.1.16</ecNumber>
    </recommendedName>
</protein>
<feature type="domain" description="SIS" evidence="5">
    <location>
        <begin position="20"/>
        <end position="165"/>
    </location>
</feature>
<evidence type="ECO:0000313" key="6">
    <source>
        <dbReference type="EMBL" id="QDC23393.1"/>
    </source>
</evidence>
<evidence type="ECO:0000256" key="3">
    <source>
        <dbReference type="ARBA" id="ARBA00016090"/>
    </source>
</evidence>